<evidence type="ECO:0000313" key="2">
    <source>
        <dbReference type="EMBL" id="TDQ66850.1"/>
    </source>
</evidence>
<name>A0A4R6VW52_9HYPH</name>
<dbReference type="OrthoDB" id="7342392at2"/>
<dbReference type="EMBL" id="SNYR01000001">
    <property type="protein sequence ID" value="TDQ66850.1"/>
    <property type="molecule type" value="Genomic_DNA"/>
</dbReference>
<feature type="domain" description="Bacterial bifunctional deaminase-reductase C-terminal" evidence="1">
    <location>
        <begin position="9"/>
        <end position="184"/>
    </location>
</feature>
<dbReference type="Pfam" id="PF01872">
    <property type="entry name" value="RibD_C"/>
    <property type="match status" value="1"/>
</dbReference>
<dbReference type="GO" id="GO:0009231">
    <property type="term" value="P:riboflavin biosynthetic process"/>
    <property type="evidence" value="ECO:0007669"/>
    <property type="project" value="InterPro"/>
</dbReference>
<dbReference type="InterPro" id="IPR002734">
    <property type="entry name" value="RibDG_C"/>
</dbReference>
<dbReference type="RefSeq" id="WP_133571509.1">
    <property type="nucleotide sequence ID" value="NZ_SNYR01000001.1"/>
</dbReference>
<dbReference type="InterPro" id="IPR024072">
    <property type="entry name" value="DHFR-like_dom_sf"/>
</dbReference>
<evidence type="ECO:0000313" key="3">
    <source>
        <dbReference type="Proteomes" id="UP000295391"/>
    </source>
</evidence>
<dbReference type="AlphaFoldDB" id="A0A4R6VW52"/>
<comment type="caution">
    <text evidence="2">The sequence shown here is derived from an EMBL/GenBank/DDBJ whole genome shotgun (WGS) entry which is preliminary data.</text>
</comment>
<keyword evidence="3" id="KW-1185">Reference proteome</keyword>
<dbReference type="Proteomes" id="UP000295391">
    <property type="component" value="Unassembled WGS sequence"/>
</dbReference>
<reference evidence="2 3" key="1">
    <citation type="submission" date="2019-03" db="EMBL/GenBank/DDBJ databases">
        <title>Genomic Encyclopedia of Type Strains, Phase III (KMG-III): the genomes of soil and plant-associated and newly described type strains.</title>
        <authorList>
            <person name="Whitman W."/>
        </authorList>
    </citation>
    <scope>NUCLEOTIDE SEQUENCE [LARGE SCALE GENOMIC DNA]</scope>
    <source>
        <strain evidence="2 3">CGMCC 1.7002</strain>
    </source>
</reference>
<dbReference type="SUPFAM" id="SSF53597">
    <property type="entry name" value="Dihydrofolate reductase-like"/>
    <property type="match status" value="1"/>
</dbReference>
<proteinExistence type="predicted"/>
<accession>A0A4R6VW52</accession>
<dbReference type="GO" id="GO:0008703">
    <property type="term" value="F:5-amino-6-(5-phosphoribosylamino)uracil reductase activity"/>
    <property type="evidence" value="ECO:0007669"/>
    <property type="project" value="InterPro"/>
</dbReference>
<sequence length="198" mass="21637">MCKIKIIEHISLDGVIQSPGSADEDRSGDFQFGGWSTRFSDPSLGDVIFKAHREPFELLLGRGVYDIWAAYWPKQQNDFAATFNKVTKHVVTHRPESLTWGPAKAISADVVNAVQALKTSNGPDLICWGSSSLTPTLLANELADEITLITYPILLGTGKKFFAEGTPPCQLELVTSLQLPSGIMVKTFKAAGPIQFEQ</sequence>
<gene>
    <name evidence="2" type="ORF">ATL17_0855</name>
</gene>
<evidence type="ECO:0000259" key="1">
    <source>
        <dbReference type="Pfam" id="PF01872"/>
    </source>
</evidence>
<dbReference type="Gene3D" id="3.40.430.10">
    <property type="entry name" value="Dihydrofolate Reductase, subunit A"/>
    <property type="match status" value="1"/>
</dbReference>
<organism evidence="2 3">
    <name type="scientific">Maritalea mobilis</name>
    <dbReference type="NCBI Taxonomy" id="483324"/>
    <lineage>
        <taxon>Bacteria</taxon>
        <taxon>Pseudomonadati</taxon>
        <taxon>Pseudomonadota</taxon>
        <taxon>Alphaproteobacteria</taxon>
        <taxon>Hyphomicrobiales</taxon>
        <taxon>Devosiaceae</taxon>
        <taxon>Maritalea</taxon>
    </lineage>
</organism>
<protein>
    <submittedName>
        <fullName evidence="2">Dihydrofolate reductase</fullName>
    </submittedName>
</protein>